<evidence type="ECO:0000259" key="5">
    <source>
        <dbReference type="Pfam" id="PF11794"/>
    </source>
</evidence>
<keyword evidence="2" id="KW-0274">FAD</keyword>
<dbReference type="InterPro" id="IPR009100">
    <property type="entry name" value="AcylCoA_DH/oxidase_NM_dom_sf"/>
</dbReference>
<sequence length="505" mass="57454">MNGVLNMHEATASQRNIPAMDTTKGSGALDGKRYLESLRDGREVWYRGQRIDDVTSHPEFAQMAKSIARIYDMQHAQETRDVMTYEQDNGLRASYSYFLPTKPEHLLLRRRNTEVWVREVFGMCGRLPDFCASMVIGYYDIRHELAKLNPDLARNTETYLKYARDHDLCLSHGLHDPCMDKSLRPSQDPDRCVRVVKERDDGIVVRGARFNTFGVFSNEILISPTYMFTEDEPEFALWFTIPCNAPGLKQVAREVFSGRNPLDHPVSARFDEVDSLAIFDDVFVPWERVFLYREPLAANRLFRGNVMSWASYAGSVLTQLRMEVLVAVAHLLATTSGVDKRPNVLSTLGEMCTYLSLARTNLRAGEIDCERTPGGHYRTASAPERRALVTMVSERFVELVEHIGTSSLIFLPTAEDWTAPELKKHLDVYMRGKGTSPLDRYKLCRLAWDLTGDGYGGRQQLYERLHSGDPTMVVQNAYRRFDLSAGIDLVARFLELEQPVEGASK</sequence>
<proteinExistence type="predicted"/>
<dbReference type="Gene3D" id="1.10.3140.10">
    <property type="entry name" value="4-hydroxybutyryl-coa dehydratase, domain 1"/>
    <property type="match status" value="1"/>
</dbReference>
<dbReference type="SUPFAM" id="SSF56645">
    <property type="entry name" value="Acyl-CoA dehydrogenase NM domain-like"/>
    <property type="match status" value="1"/>
</dbReference>
<evidence type="ECO:0000256" key="1">
    <source>
        <dbReference type="ARBA" id="ARBA00022630"/>
    </source>
</evidence>
<evidence type="ECO:0000256" key="2">
    <source>
        <dbReference type="ARBA" id="ARBA00022827"/>
    </source>
</evidence>
<keyword evidence="3" id="KW-0560">Oxidoreductase</keyword>
<dbReference type="AlphaFoldDB" id="A0A381RA81"/>
<evidence type="ECO:0000313" key="6">
    <source>
        <dbReference type="EMBL" id="SUZ88124.1"/>
    </source>
</evidence>
<dbReference type="InterPro" id="IPR024719">
    <property type="entry name" value="HpaB/PvcC/4-BUDH_C"/>
</dbReference>
<dbReference type="InterPro" id="IPR036250">
    <property type="entry name" value="AcylCo_DH-like_C"/>
</dbReference>
<protein>
    <recommendedName>
        <fullName evidence="7">HpaB/PvcC/4-BUDH N-terminal domain-containing protein</fullName>
    </recommendedName>
</protein>
<accession>A0A381RA81</accession>
<dbReference type="PIRSF" id="PIRSF000331">
    <property type="entry name" value="HpaA_HpaB"/>
    <property type="match status" value="1"/>
</dbReference>
<dbReference type="InterPro" id="IPR046373">
    <property type="entry name" value="Acyl-CoA_Oxase/DH_mid-dom_sf"/>
</dbReference>
<gene>
    <name evidence="6" type="ORF">METZ01_LOCUS40978</name>
</gene>
<dbReference type="EMBL" id="UINC01001755">
    <property type="protein sequence ID" value="SUZ88124.1"/>
    <property type="molecule type" value="Genomic_DNA"/>
</dbReference>
<dbReference type="Pfam" id="PF03241">
    <property type="entry name" value="HpaB"/>
    <property type="match status" value="1"/>
</dbReference>
<feature type="domain" description="HpaB/PvcC/4-BUDH C-terminal" evidence="4">
    <location>
        <begin position="307"/>
        <end position="494"/>
    </location>
</feature>
<evidence type="ECO:0008006" key="7">
    <source>
        <dbReference type="Google" id="ProtNLM"/>
    </source>
</evidence>
<evidence type="ECO:0000259" key="4">
    <source>
        <dbReference type="Pfam" id="PF03241"/>
    </source>
</evidence>
<feature type="domain" description="HpaB/PvcC/4-BUDH N-terminal" evidence="5">
    <location>
        <begin position="31"/>
        <end position="291"/>
    </location>
</feature>
<keyword evidence="1" id="KW-0285">Flavoprotein</keyword>
<reference evidence="6" key="1">
    <citation type="submission" date="2018-05" db="EMBL/GenBank/DDBJ databases">
        <authorList>
            <person name="Lanie J.A."/>
            <person name="Ng W.-L."/>
            <person name="Kazmierczak K.M."/>
            <person name="Andrzejewski T.M."/>
            <person name="Davidsen T.M."/>
            <person name="Wayne K.J."/>
            <person name="Tettelin H."/>
            <person name="Glass J.I."/>
            <person name="Rusch D."/>
            <person name="Podicherti R."/>
            <person name="Tsui H.-C.T."/>
            <person name="Winkler M.E."/>
        </authorList>
    </citation>
    <scope>NUCLEOTIDE SEQUENCE</scope>
</reference>
<dbReference type="Gene3D" id="1.20.140.10">
    <property type="entry name" value="Butyryl-CoA Dehydrogenase, subunit A, domain 3"/>
    <property type="match status" value="1"/>
</dbReference>
<dbReference type="PANTHER" id="PTHR36117:SF3">
    <property type="entry name" value="4-HYDROXYPHENYLACETATE 3-MONOOXYGENASE-RELATED"/>
    <property type="match status" value="1"/>
</dbReference>
<dbReference type="InterPro" id="IPR024674">
    <property type="entry name" value="HpaB/PvcC/4-BUDH_N"/>
</dbReference>
<dbReference type="InterPro" id="IPR004925">
    <property type="entry name" value="HpaB/PvcC/4-BUDH"/>
</dbReference>
<evidence type="ECO:0000256" key="3">
    <source>
        <dbReference type="ARBA" id="ARBA00023002"/>
    </source>
</evidence>
<dbReference type="Pfam" id="PF11794">
    <property type="entry name" value="HpaB_N"/>
    <property type="match status" value="1"/>
</dbReference>
<dbReference type="SUPFAM" id="SSF47203">
    <property type="entry name" value="Acyl-CoA dehydrogenase C-terminal domain-like"/>
    <property type="match status" value="1"/>
</dbReference>
<dbReference type="PANTHER" id="PTHR36117">
    <property type="entry name" value="4-HYDROXYPHENYLACETATE 3-MONOOXYGENASE-RELATED"/>
    <property type="match status" value="1"/>
</dbReference>
<name>A0A381RA81_9ZZZZ</name>
<dbReference type="GO" id="GO:0016627">
    <property type="term" value="F:oxidoreductase activity, acting on the CH-CH group of donors"/>
    <property type="evidence" value="ECO:0007669"/>
    <property type="project" value="InterPro"/>
</dbReference>
<organism evidence="6">
    <name type="scientific">marine metagenome</name>
    <dbReference type="NCBI Taxonomy" id="408172"/>
    <lineage>
        <taxon>unclassified sequences</taxon>
        <taxon>metagenomes</taxon>
        <taxon>ecological metagenomes</taxon>
    </lineage>
</organism>
<dbReference type="Gene3D" id="2.40.110.10">
    <property type="entry name" value="Butyryl-CoA Dehydrogenase, subunit A, domain 2"/>
    <property type="match status" value="1"/>
</dbReference>